<keyword evidence="2" id="KW-0812">Transmembrane</keyword>
<keyword evidence="4" id="KW-1185">Reference proteome</keyword>
<keyword evidence="2" id="KW-0472">Membrane</keyword>
<dbReference type="Proteomes" id="UP000739565">
    <property type="component" value="Unassembled WGS sequence"/>
</dbReference>
<dbReference type="AlphaFoldDB" id="A0A953N704"/>
<evidence type="ECO:0000313" key="3">
    <source>
        <dbReference type="EMBL" id="MBZ1349198.1"/>
    </source>
</evidence>
<dbReference type="Pfam" id="PF14286">
    <property type="entry name" value="DHHW"/>
    <property type="match status" value="1"/>
</dbReference>
<name>A0A953N704_9BURK</name>
<feature type="region of interest" description="Disordered" evidence="1">
    <location>
        <begin position="121"/>
        <end position="216"/>
    </location>
</feature>
<dbReference type="EMBL" id="JAHXRI010000001">
    <property type="protein sequence ID" value="MBZ1349198.1"/>
    <property type="molecule type" value="Genomic_DNA"/>
</dbReference>
<accession>A0A953N704</accession>
<evidence type="ECO:0008006" key="5">
    <source>
        <dbReference type="Google" id="ProtNLM"/>
    </source>
</evidence>
<comment type="caution">
    <text evidence="3">The sequence shown here is derived from an EMBL/GenBank/DDBJ whole genome shotgun (WGS) entry which is preliminary data.</text>
</comment>
<keyword evidence="2" id="KW-1133">Transmembrane helix</keyword>
<feature type="transmembrane region" description="Helical" evidence="2">
    <location>
        <begin position="21"/>
        <end position="42"/>
    </location>
</feature>
<organism evidence="3 4">
    <name type="scientific">Zwartia hollandica</name>
    <dbReference type="NCBI Taxonomy" id="324606"/>
    <lineage>
        <taxon>Bacteria</taxon>
        <taxon>Pseudomonadati</taxon>
        <taxon>Pseudomonadota</taxon>
        <taxon>Betaproteobacteria</taxon>
        <taxon>Burkholderiales</taxon>
        <taxon>Alcaligenaceae</taxon>
        <taxon>Zwartia</taxon>
    </lineage>
</organism>
<evidence type="ECO:0000313" key="4">
    <source>
        <dbReference type="Proteomes" id="UP000739565"/>
    </source>
</evidence>
<dbReference type="InterPro" id="IPR025945">
    <property type="entry name" value="DHHW"/>
</dbReference>
<protein>
    <recommendedName>
        <fullName evidence="5">AlgX/AlgJ SGNH hydrolase-like domain-containing protein</fullName>
    </recommendedName>
</protein>
<evidence type="ECO:0000256" key="1">
    <source>
        <dbReference type="SAM" id="MobiDB-lite"/>
    </source>
</evidence>
<feature type="compositionally biased region" description="Basic and acidic residues" evidence="1">
    <location>
        <begin position="154"/>
        <end position="169"/>
    </location>
</feature>
<gene>
    <name evidence="3" type="ORF">KZZ10_00935</name>
</gene>
<proteinExistence type="predicted"/>
<sequence>MEKSTQASGVHYPHASRSARILHALLIFLLLSSLGVIFLAQYESRQAVSETENRRLAPWPELTQENLLDGSFARGIESYVADHFPLREYFTQVASFVRTNRGLTLDGRIVQVKGGDTGFEDINSWAKPKTGTDQDESPKEVGAEAEIALVTPGLDRESNASPEPLERAEGATGVQKSDTLSAQETAPQVNAVPQSTSPEVARSRETAPPSLTAQAAAPSNKPLNVVGGVLLHEGQALFMFGGTDKSAQGYANAVNTWVDQVAKPNNMQSVSVVVTPTSSHFYLPAAARARTTSEARNLEAMKLALNPEVRFADVITEMQDHTSEPMFFKSDHHWTGLGAYYAYRAWAQVMGLTPLELSAFDKRSVAGVAGSFWSLTQAPELRQADKVSDYYVPTTVTVKSTQYVGPEQKTPAPHEFFAEKSRGYIVFLGGDVPLLVGTTSAGTGRTALVVKNSYGNAFAPYLLPHFDKVVVVDYRYVFRNIQDIVKTFGVTDLVFVNATITANSGAHQERMRQVARGTSTAWQTEAEKRRIRQEEAAAAAAKSNSAPSQ</sequence>
<dbReference type="RefSeq" id="WP_259659612.1">
    <property type="nucleotide sequence ID" value="NZ_JAHXRI010000001.1"/>
</dbReference>
<reference evidence="3" key="1">
    <citation type="submission" date="2021-07" db="EMBL/GenBank/DDBJ databases">
        <title>New genus and species of the family Alcaligenaceae.</title>
        <authorList>
            <person name="Hahn M.W."/>
        </authorList>
    </citation>
    <scope>NUCLEOTIDE SEQUENCE</scope>
    <source>
        <strain evidence="3">LF4-65</strain>
    </source>
</reference>
<feature type="compositionally biased region" description="Polar residues" evidence="1">
    <location>
        <begin position="174"/>
        <end position="198"/>
    </location>
</feature>
<feature type="compositionally biased region" description="Basic and acidic residues" evidence="1">
    <location>
        <begin position="130"/>
        <end position="142"/>
    </location>
</feature>
<evidence type="ECO:0000256" key="2">
    <source>
        <dbReference type="SAM" id="Phobius"/>
    </source>
</evidence>